<keyword evidence="2" id="KW-1185">Reference proteome</keyword>
<reference evidence="1" key="4">
    <citation type="submission" date="2019-03" db="UniProtKB">
        <authorList>
            <consortium name="EnsemblPlants"/>
        </authorList>
    </citation>
    <scope>IDENTIFICATION</scope>
</reference>
<dbReference type="Gramene" id="AET5Gv21057800.6">
    <property type="protein sequence ID" value="AET5Gv21057800.6"/>
    <property type="gene ID" value="AET5Gv21057800"/>
</dbReference>
<organism evidence="1 2">
    <name type="scientific">Aegilops tauschii subsp. strangulata</name>
    <name type="common">Goatgrass</name>
    <dbReference type="NCBI Taxonomy" id="200361"/>
    <lineage>
        <taxon>Eukaryota</taxon>
        <taxon>Viridiplantae</taxon>
        <taxon>Streptophyta</taxon>
        <taxon>Embryophyta</taxon>
        <taxon>Tracheophyta</taxon>
        <taxon>Spermatophyta</taxon>
        <taxon>Magnoliopsida</taxon>
        <taxon>Liliopsida</taxon>
        <taxon>Poales</taxon>
        <taxon>Poaceae</taxon>
        <taxon>BOP clade</taxon>
        <taxon>Pooideae</taxon>
        <taxon>Triticodae</taxon>
        <taxon>Triticeae</taxon>
        <taxon>Triticinae</taxon>
        <taxon>Aegilops</taxon>
    </lineage>
</organism>
<evidence type="ECO:0000313" key="2">
    <source>
        <dbReference type="Proteomes" id="UP000015105"/>
    </source>
</evidence>
<proteinExistence type="predicted"/>
<reference evidence="2" key="2">
    <citation type="journal article" date="2017" name="Nat. Plants">
        <title>The Aegilops tauschii genome reveals multiple impacts of transposons.</title>
        <authorList>
            <person name="Zhao G."/>
            <person name="Zou C."/>
            <person name="Li K."/>
            <person name="Wang K."/>
            <person name="Li T."/>
            <person name="Gao L."/>
            <person name="Zhang X."/>
            <person name="Wang H."/>
            <person name="Yang Z."/>
            <person name="Liu X."/>
            <person name="Jiang W."/>
            <person name="Mao L."/>
            <person name="Kong X."/>
            <person name="Jiao Y."/>
            <person name="Jia J."/>
        </authorList>
    </citation>
    <scope>NUCLEOTIDE SEQUENCE [LARGE SCALE GENOMIC DNA]</scope>
    <source>
        <strain evidence="2">cv. AL8/78</strain>
    </source>
</reference>
<sequence length="84" mass="9371">MCTQAAARAAAYVVFHKAKCKVALADTDYRDNCSLTEPLICPLVPWMSLNSRELELCVVWTHALDLLSCWSIPRPARHLIITTG</sequence>
<reference evidence="1" key="3">
    <citation type="journal article" date="2017" name="Nature">
        <title>Genome sequence of the progenitor of the wheat D genome Aegilops tauschii.</title>
        <authorList>
            <person name="Luo M.C."/>
            <person name="Gu Y.Q."/>
            <person name="Puiu D."/>
            <person name="Wang H."/>
            <person name="Twardziok S.O."/>
            <person name="Deal K.R."/>
            <person name="Huo N."/>
            <person name="Zhu T."/>
            <person name="Wang L."/>
            <person name="Wang Y."/>
            <person name="McGuire P.E."/>
            <person name="Liu S."/>
            <person name="Long H."/>
            <person name="Ramasamy R.K."/>
            <person name="Rodriguez J.C."/>
            <person name="Van S.L."/>
            <person name="Yuan L."/>
            <person name="Wang Z."/>
            <person name="Xia Z."/>
            <person name="Xiao L."/>
            <person name="Anderson O.D."/>
            <person name="Ouyang S."/>
            <person name="Liang Y."/>
            <person name="Zimin A.V."/>
            <person name="Pertea G."/>
            <person name="Qi P."/>
            <person name="Bennetzen J.L."/>
            <person name="Dai X."/>
            <person name="Dawson M.W."/>
            <person name="Muller H.G."/>
            <person name="Kugler K."/>
            <person name="Rivarola-Duarte L."/>
            <person name="Spannagl M."/>
            <person name="Mayer K.F.X."/>
            <person name="Lu F.H."/>
            <person name="Bevan M.W."/>
            <person name="Leroy P."/>
            <person name="Li P."/>
            <person name="You F.M."/>
            <person name="Sun Q."/>
            <person name="Liu Z."/>
            <person name="Lyons E."/>
            <person name="Wicker T."/>
            <person name="Salzberg S.L."/>
            <person name="Devos K.M."/>
            <person name="Dvorak J."/>
        </authorList>
    </citation>
    <scope>NUCLEOTIDE SEQUENCE [LARGE SCALE GENOMIC DNA]</scope>
    <source>
        <strain evidence="1">cv. AL8/78</strain>
    </source>
</reference>
<accession>A0A453M5W1</accession>
<reference evidence="2" key="1">
    <citation type="journal article" date="2014" name="Science">
        <title>Ancient hybridizations among the ancestral genomes of bread wheat.</title>
        <authorList>
            <consortium name="International Wheat Genome Sequencing Consortium,"/>
            <person name="Marcussen T."/>
            <person name="Sandve S.R."/>
            <person name="Heier L."/>
            <person name="Spannagl M."/>
            <person name="Pfeifer M."/>
            <person name="Jakobsen K.S."/>
            <person name="Wulff B.B."/>
            <person name="Steuernagel B."/>
            <person name="Mayer K.F."/>
            <person name="Olsen O.A."/>
        </authorList>
    </citation>
    <scope>NUCLEOTIDE SEQUENCE [LARGE SCALE GENOMIC DNA]</scope>
    <source>
        <strain evidence="2">cv. AL8/78</strain>
    </source>
</reference>
<name>A0A453M5W1_AEGTS</name>
<dbReference type="Proteomes" id="UP000015105">
    <property type="component" value="Chromosome 5D"/>
</dbReference>
<protein>
    <submittedName>
        <fullName evidence="1">Uncharacterized protein</fullName>
    </submittedName>
</protein>
<dbReference type="EnsemblPlants" id="AET5Gv21057800.6">
    <property type="protein sequence ID" value="AET5Gv21057800.6"/>
    <property type="gene ID" value="AET5Gv21057800"/>
</dbReference>
<dbReference type="AlphaFoldDB" id="A0A453M5W1"/>
<reference evidence="1" key="5">
    <citation type="journal article" date="2021" name="G3 (Bethesda)">
        <title>Aegilops tauschii genome assembly Aet v5.0 features greater sequence contiguity and improved annotation.</title>
        <authorList>
            <person name="Wang L."/>
            <person name="Zhu T."/>
            <person name="Rodriguez J.C."/>
            <person name="Deal K.R."/>
            <person name="Dubcovsky J."/>
            <person name="McGuire P.E."/>
            <person name="Lux T."/>
            <person name="Spannagl M."/>
            <person name="Mayer K.F.X."/>
            <person name="Baldrich P."/>
            <person name="Meyers B.C."/>
            <person name="Huo N."/>
            <person name="Gu Y.Q."/>
            <person name="Zhou H."/>
            <person name="Devos K.M."/>
            <person name="Bennetzen J.L."/>
            <person name="Unver T."/>
            <person name="Budak H."/>
            <person name="Gulick P.J."/>
            <person name="Galiba G."/>
            <person name="Kalapos B."/>
            <person name="Nelson D.R."/>
            <person name="Li P."/>
            <person name="You F.M."/>
            <person name="Luo M.C."/>
            <person name="Dvorak J."/>
        </authorList>
    </citation>
    <scope>NUCLEOTIDE SEQUENCE [LARGE SCALE GENOMIC DNA]</scope>
    <source>
        <strain evidence="1">cv. AL8/78</strain>
    </source>
</reference>
<evidence type="ECO:0000313" key="1">
    <source>
        <dbReference type="EnsemblPlants" id="AET5Gv21057800.6"/>
    </source>
</evidence>